<evidence type="ECO:0000313" key="3">
    <source>
        <dbReference type="Proteomes" id="UP000233375"/>
    </source>
</evidence>
<dbReference type="AlphaFoldDB" id="A0A2N0Z701"/>
<keyword evidence="1" id="KW-1133">Transmembrane helix</keyword>
<dbReference type="Proteomes" id="UP000233375">
    <property type="component" value="Unassembled WGS sequence"/>
</dbReference>
<keyword evidence="3" id="KW-1185">Reference proteome</keyword>
<organism evidence="2 3">
    <name type="scientific">Niallia nealsonii</name>
    <dbReference type="NCBI Taxonomy" id="115979"/>
    <lineage>
        <taxon>Bacteria</taxon>
        <taxon>Bacillati</taxon>
        <taxon>Bacillota</taxon>
        <taxon>Bacilli</taxon>
        <taxon>Bacillales</taxon>
        <taxon>Bacillaceae</taxon>
        <taxon>Niallia</taxon>
    </lineage>
</organism>
<dbReference type="EMBL" id="PISE01000004">
    <property type="protein sequence ID" value="PKG25291.1"/>
    <property type="molecule type" value="Genomic_DNA"/>
</dbReference>
<keyword evidence="1" id="KW-0812">Transmembrane</keyword>
<keyword evidence="1" id="KW-0472">Membrane</keyword>
<dbReference type="RefSeq" id="WP_101175396.1">
    <property type="nucleotide sequence ID" value="NZ_PISE01000004.1"/>
</dbReference>
<evidence type="ECO:0000313" key="2">
    <source>
        <dbReference type="EMBL" id="PKG25291.1"/>
    </source>
</evidence>
<feature type="transmembrane region" description="Helical" evidence="1">
    <location>
        <begin position="24"/>
        <end position="42"/>
    </location>
</feature>
<evidence type="ECO:0000256" key="1">
    <source>
        <dbReference type="SAM" id="Phobius"/>
    </source>
</evidence>
<sequence length="74" mass="8419">MGKCLFFFAIIEMLIKGEAENSEVIIIVGAAFGFIIYTWFAARDAEVAVTHAIVEFCRNNTSDIYLFFIYLIVK</sequence>
<comment type="caution">
    <text evidence="2">The sequence shown here is derived from an EMBL/GenBank/DDBJ whole genome shotgun (WGS) entry which is preliminary data.</text>
</comment>
<accession>A0A2N0Z701</accession>
<protein>
    <submittedName>
        <fullName evidence="2">Uncharacterized protein</fullName>
    </submittedName>
</protein>
<proteinExistence type="predicted"/>
<name>A0A2N0Z701_9BACI</name>
<reference evidence="2 3" key="1">
    <citation type="journal article" date="2003" name="Int. J. Syst. Evol. Microbiol.">
        <title>Bacillus nealsonii sp. nov., isolated from a spacecraft-assembly facility, whose spores are gamma-radiation resistant.</title>
        <authorList>
            <person name="Venkateswaran K."/>
            <person name="Kempf M."/>
            <person name="Chen F."/>
            <person name="Satomi M."/>
            <person name="Nicholson W."/>
            <person name="Kern R."/>
        </authorList>
    </citation>
    <scope>NUCLEOTIDE SEQUENCE [LARGE SCALE GENOMIC DNA]</scope>
    <source>
        <strain evidence="2 3">FO-92</strain>
    </source>
</reference>
<gene>
    <name evidence="2" type="ORF">CWS01_02100</name>
</gene>